<evidence type="ECO:0000256" key="3">
    <source>
        <dbReference type="ARBA" id="ARBA00012784"/>
    </source>
</evidence>
<feature type="domain" description="Adenosine deaminase" evidence="7">
    <location>
        <begin position="7"/>
        <end position="335"/>
    </location>
</feature>
<dbReference type="Proteomes" id="UP000659630">
    <property type="component" value="Unassembled WGS sequence"/>
</dbReference>
<comment type="cofactor">
    <cofactor evidence="1">
        <name>Zn(2+)</name>
        <dbReference type="ChEBI" id="CHEBI:29105"/>
    </cofactor>
</comment>
<evidence type="ECO:0000256" key="6">
    <source>
        <dbReference type="ARBA" id="ARBA00022833"/>
    </source>
</evidence>
<dbReference type="InterPro" id="IPR006330">
    <property type="entry name" value="Ado/ade_deaminase"/>
</dbReference>
<proteinExistence type="inferred from homology"/>
<dbReference type="PANTHER" id="PTHR11409">
    <property type="entry name" value="ADENOSINE DEAMINASE"/>
    <property type="match status" value="1"/>
</dbReference>
<evidence type="ECO:0000256" key="4">
    <source>
        <dbReference type="ARBA" id="ARBA00022723"/>
    </source>
</evidence>
<accession>A0A923I7V6</accession>
<dbReference type="GO" id="GO:0043103">
    <property type="term" value="P:hypoxanthine salvage"/>
    <property type="evidence" value="ECO:0007669"/>
    <property type="project" value="TreeGrafter"/>
</dbReference>
<dbReference type="EMBL" id="JACONZ010000001">
    <property type="protein sequence ID" value="MBC5580572.1"/>
    <property type="molecule type" value="Genomic_DNA"/>
</dbReference>
<dbReference type="GO" id="GO:0046103">
    <property type="term" value="P:inosine biosynthetic process"/>
    <property type="evidence" value="ECO:0007669"/>
    <property type="project" value="TreeGrafter"/>
</dbReference>
<evidence type="ECO:0000313" key="9">
    <source>
        <dbReference type="Proteomes" id="UP000659630"/>
    </source>
</evidence>
<keyword evidence="4" id="KW-0479">Metal-binding</keyword>
<evidence type="ECO:0000256" key="1">
    <source>
        <dbReference type="ARBA" id="ARBA00001947"/>
    </source>
</evidence>
<dbReference type="GO" id="GO:0006154">
    <property type="term" value="P:adenosine catabolic process"/>
    <property type="evidence" value="ECO:0007669"/>
    <property type="project" value="TreeGrafter"/>
</dbReference>
<dbReference type="NCBIfam" id="TIGR01430">
    <property type="entry name" value="aden_deam"/>
    <property type="match status" value="1"/>
</dbReference>
<dbReference type="GO" id="GO:0004000">
    <property type="term" value="F:adenosine deaminase activity"/>
    <property type="evidence" value="ECO:0007669"/>
    <property type="project" value="TreeGrafter"/>
</dbReference>
<dbReference type="EC" id="3.5.4.4" evidence="3"/>
<reference evidence="8" key="1">
    <citation type="submission" date="2020-08" db="EMBL/GenBank/DDBJ databases">
        <title>Genome public.</title>
        <authorList>
            <person name="Liu C."/>
            <person name="Sun Q."/>
        </authorList>
    </citation>
    <scope>NUCLEOTIDE SEQUENCE</scope>
    <source>
        <strain evidence="8">BX8</strain>
    </source>
</reference>
<dbReference type="InterPro" id="IPR032466">
    <property type="entry name" value="Metal_Hydrolase"/>
</dbReference>
<keyword evidence="5 8" id="KW-0378">Hydrolase</keyword>
<dbReference type="SUPFAM" id="SSF51556">
    <property type="entry name" value="Metallo-dependent hydrolases"/>
    <property type="match status" value="1"/>
</dbReference>
<comment type="similarity">
    <text evidence="2">Belongs to the metallo-dependent hydrolases superfamily. Adenosine and AMP deaminases family.</text>
</comment>
<gene>
    <name evidence="8" type="primary">add</name>
    <name evidence="8" type="ORF">H8S23_03550</name>
</gene>
<organism evidence="8 9">
    <name type="scientific">Anaerofilum hominis</name>
    <dbReference type="NCBI Taxonomy" id="2763016"/>
    <lineage>
        <taxon>Bacteria</taxon>
        <taxon>Bacillati</taxon>
        <taxon>Bacillota</taxon>
        <taxon>Clostridia</taxon>
        <taxon>Eubacteriales</taxon>
        <taxon>Oscillospiraceae</taxon>
        <taxon>Anaerofilum</taxon>
    </lineage>
</organism>
<dbReference type="GO" id="GO:0005829">
    <property type="term" value="C:cytosol"/>
    <property type="evidence" value="ECO:0007669"/>
    <property type="project" value="TreeGrafter"/>
</dbReference>
<protein>
    <recommendedName>
        <fullName evidence="3">adenosine deaminase</fullName>
        <ecNumber evidence="3">3.5.4.4</ecNumber>
    </recommendedName>
</protein>
<evidence type="ECO:0000313" key="8">
    <source>
        <dbReference type="EMBL" id="MBC5580572.1"/>
    </source>
</evidence>
<keyword evidence="9" id="KW-1185">Reference proteome</keyword>
<dbReference type="AlphaFoldDB" id="A0A923I7V6"/>
<dbReference type="RefSeq" id="WP_186886915.1">
    <property type="nucleotide sequence ID" value="NZ_JACONZ010000001.1"/>
</dbReference>
<sequence length="338" mass="36771">MSHYDLPKIDLHLHLDGSVLPETAWELAHQQGVPLPADTLEEFRHFIVVTADCRSVNEYLKRFELPLQVLQDSASLARVTRELIGLLASQGLAYAEIRFAPQLHLRGGLTQRDAVEAVLAGRAEGLAANPGIGAGIILCAMSVGPESVNMAENLETVRLAAEYRGRGVAAVDLAGAEGIVPLKNFAPVFDLAKKLDLPFTCHAGDSQGPDTVRDALDFGARRIGHGHHIFEDKALCARAVRDGVTLEICPTSNVQCQSQPGYAQHPAKQLFDMGLRVTINTDNMILSGIDLDTEYDHCLQEMGFSRADLLQMLAYSAEAAFLPQSEKAELLARIRACR</sequence>
<evidence type="ECO:0000256" key="2">
    <source>
        <dbReference type="ARBA" id="ARBA00006676"/>
    </source>
</evidence>
<dbReference type="PANTHER" id="PTHR11409:SF43">
    <property type="entry name" value="ADENOSINE DEAMINASE"/>
    <property type="match status" value="1"/>
</dbReference>
<dbReference type="GO" id="GO:0046872">
    <property type="term" value="F:metal ion binding"/>
    <property type="evidence" value="ECO:0007669"/>
    <property type="project" value="UniProtKB-KW"/>
</dbReference>
<evidence type="ECO:0000259" key="7">
    <source>
        <dbReference type="Pfam" id="PF00962"/>
    </source>
</evidence>
<comment type="caution">
    <text evidence="8">The sequence shown here is derived from an EMBL/GenBank/DDBJ whole genome shotgun (WGS) entry which is preliminary data.</text>
</comment>
<dbReference type="Gene3D" id="3.20.20.140">
    <property type="entry name" value="Metal-dependent hydrolases"/>
    <property type="match status" value="1"/>
</dbReference>
<name>A0A923I7V6_9FIRM</name>
<keyword evidence="6" id="KW-0862">Zinc</keyword>
<evidence type="ECO:0000256" key="5">
    <source>
        <dbReference type="ARBA" id="ARBA00022801"/>
    </source>
</evidence>
<dbReference type="InterPro" id="IPR001365">
    <property type="entry name" value="A_deaminase_dom"/>
</dbReference>
<dbReference type="Pfam" id="PF00962">
    <property type="entry name" value="A_deaminase"/>
    <property type="match status" value="1"/>
</dbReference>